<evidence type="ECO:0000256" key="2">
    <source>
        <dbReference type="SAM" id="SignalP"/>
    </source>
</evidence>
<gene>
    <name evidence="4" type="ORF">SAMN02745129_4597</name>
</gene>
<dbReference type="OrthoDB" id="1357684at2"/>
<sequence length="195" mass="20769">MRIAMMAVVLLAGCGSQTQAENEAEAQPQLTLVAAEPTAVTAPPANAQPQLVGGSQRQPPSPTPKAEYTPLQATLSTQAVWDRSLGAEAALEVVNTAEHNVSYTVASGMLADFWLVQGNKVVWRYSQEMAFTQALTEFRLPGQGQRTISVRVAPSSLTGLADGRYELRSSLNFFPREKAPAVAPVTVTLVSGSEQ</sequence>
<proteinExistence type="predicted"/>
<feature type="chain" id="PRO_5012861492" evidence="2">
    <location>
        <begin position="21"/>
        <end position="195"/>
    </location>
</feature>
<feature type="domain" description="Intracellular proteinase inhibitor BsuPI" evidence="3">
    <location>
        <begin position="86"/>
        <end position="169"/>
    </location>
</feature>
<dbReference type="Gene3D" id="2.60.40.2360">
    <property type="entry name" value="Intracellular proteinase inhibitor BsuPI"/>
    <property type="match status" value="1"/>
</dbReference>
<feature type="region of interest" description="Disordered" evidence="1">
    <location>
        <begin position="43"/>
        <end position="67"/>
    </location>
</feature>
<keyword evidence="5" id="KW-1185">Reference proteome</keyword>
<organism evidence="4 5">
    <name type="scientific">Ferrimonas marina</name>
    <dbReference type="NCBI Taxonomy" id="299255"/>
    <lineage>
        <taxon>Bacteria</taxon>
        <taxon>Pseudomonadati</taxon>
        <taxon>Pseudomonadota</taxon>
        <taxon>Gammaproteobacteria</taxon>
        <taxon>Alteromonadales</taxon>
        <taxon>Ferrimonadaceae</taxon>
        <taxon>Ferrimonas</taxon>
    </lineage>
</organism>
<dbReference type="AlphaFoldDB" id="A0A1M5Z3X6"/>
<dbReference type="STRING" id="299255.SAMN02745129_4597"/>
<evidence type="ECO:0000259" key="3">
    <source>
        <dbReference type="Pfam" id="PF12690"/>
    </source>
</evidence>
<protein>
    <submittedName>
        <fullName evidence="4">Intracellular proteinase inhibitor</fullName>
    </submittedName>
</protein>
<evidence type="ECO:0000256" key="1">
    <source>
        <dbReference type="SAM" id="MobiDB-lite"/>
    </source>
</evidence>
<accession>A0A1M5Z3X6</accession>
<feature type="signal peptide" evidence="2">
    <location>
        <begin position="1"/>
        <end position="20"/>
    </location>
</feature>
<dbReference type="Proteomes" id="UP000184268">
    <property type="component" value="Unassembled WGS sequence"/>
</dbReference>
<dbReference type="InterPro" id="IPR038144">
    <property type="entry name" value="IPI"/>
</dbReference>
<reference evidence="4 5" key="1">
    <citation type="submission" date="2016-11" db="EMBL/GenBank/DDBJ databases">
        <authorList>
            <person name="Jaros S."/>
            <person name="Januszkiewicz K."/>
            <person name="Wedrychowicz H."/>
        </authorList>
    </citation>
    <scope>NUCLEOTIDE SEQUENCE [LARGE SCALE GENOMIC DNA]</scope>
    <source>
        <strain evidence="4 5">DSM 16917</strain>
    </source>
</reference>
<dbReference type="Pfam" id="PF12690">
    <property type="entry name" value="BsuPI"/>
    <property type="match status" value="1"/>
</dbReference>
<evidence type="ECO:0000313" key="5">
    <source>
        <dbReference type="Proteomes" id="UP000184268"/>
    </source>
</evidence>
<dbReference type="EMBL" id="FQXG01000009">
    <property type="protein sequence ID" value="SHI18920.1"/>
    <property type="molecule type" value="Genomic_DNA"/>
</dbReference>
<dbReference type="InterPro" id="IPR020481">
    <property type="entry name" value="Intracell_prot_inh_BsuPI"/>
</dbReference>
<evidence type="ECO:0000313" key="4">
    <source>
        <dbReference type="EMBL" id="SHI18920.1"/>
    </source>
</evidence>
<dbReference type="RefSeq" id="WP_082766823.1">
    <property type="nucleotide sequence ID" value="NZ_FQXG01000009.1"/>
</dbReference>
<name>A0A1M5Z3X6_9GAMM</name>
<keyword evidence="2" id="KW-0732">Signal</keyword>